<dbReference type="AlphaFoldDB" id="A0A1U7JEI7"/>
<protein>
    <recommendedName>
        <fullName evidence="3">Flagellar assembly protein FliH/Type III secretion system HrpE domain-containing protein</fullName>
    </recommendedName>
</protein>
<evidence type="ECO:0000313" key="1">
    <source>
        <dbReference type="EMBL" id="OKL43092.1"/>
    </source>
</evidence>
<dbReference type="EMBL" id="LVVZ01000022">
    <property type="protein sequence ID" value="OKL43092.1"/>
    <property type="molecule type" value="Genomic_DNA"/>
</dbReference>
<gene>
    <name evidence="1" type="ORF">A3843_15295</name>
</gene>
<dbReference type="OrthoDB" id="8276977at2"/>
<dbReference type="Proteomes" id="UP000185783">
    <property type="component" value="Unassembled WGS sequence"/>
</dbReference>
<keyword evidence="2" id="KW-1185">Reference proteome</keyword>
<comment type="caution">
    <text evidence="1">The sequence shown here is derived from an EMBL/GenBank/DDBJ whole genome shotgun (WGS) entry which is preliminary data.</text>
</comment>
<organism evidence="1 2">
    <name type="scientific">Pseudovibrio exalbescens</name>
    <dbReference type="NCBI Taxonomy" id="197461"/>
    <lineage>
        <taxon>Bacteria</taxon>
        <taxon>Pseudomonadati</taxon>
        <taxon>Pseudomonadota</taxon>
        <taxon>Alphaproteobacteria</taxon>
        <taxon>Hyphomicrobiales</taxon>
        <taxon>Stappiaceae</taxon>
        <taxon>Pseudovibrio</taxon>
    </lineage>
</organism>
<dbReference type="RefSeq" id="WP_028482878.1">
    <property type="nucleotide sequence ID" value="NZ_LVVZ01000022.1"/>
</dbReference>
<dbReference type="STRING" id="197461.A3843_15295"/>
<evidence type="ECO:0000313" key="2">
    <source>
        <dbReference type="Proteomes" id="UP000185783"/>
    </source>
</evidence>
<name>A0A1U7JEI7_9HYPH</name>
<sequence length="212" mass="23677">MTKALADTLADFTDATERGSHDPLELNDVVAILPKAYGEGGDWVGRVFEAYENGFSEGEESKQAECDARIEEMKKELDEKFVTTQKAWKEEQGRILEEQVKQALAGLEEKVSAAVAEILIPFLHDQAREKAISTLSQVLRRHLSDNREAVIEVKGPKDLHDLFERTSGDLFHLMNYTETEGGDLEVRVGEMTLSSGLSEWISELHAKEEGKG</sequence>
<evidence type="ECO:0008006" key="3">
    <source>
        <dbReference type="Google" id="ProtNLM"/>
    </source>
</evidence>
<proteinExistence type="predicted"/>
<accession>A0A1U7JEI7</accession>
<reference evidence="1 2" key="1">
    <citation type="submission" date="2016-03" db="EMBL/GenBank/DDBJ databases">
        <title>Genome sequence of Nesiotobacter sp. nov., a moderately halophilic alphaproteobacterium isolated from the Yellow Sea, China.</title>
        <authorList>
            <person name="Zhang G."/>
            <person name="Zhang R."/>
        </authorList>
    </citation>
    <scope>NUCLEOTIDE SEQUENCE [LARGE SCALE GENOMIC DNA]</scope>
    <source>
        <strain evidence="1 2">WB1-6</strain>
    </source>
</reference>